<evidence type="ECO:0000313" key="3">
    <source>
        <dbReference type="Proteomes" id="UP000664940"/>
    </source>
</evidence>
<organism evidence="2 3">
    <name type="scientific">Phyllostomus discolor</name>
    <name type="common">pale spear-nosed bat</name>
    <dbReference type="NCBI Taxonomy" id="89673"/>
    <lineage>
        <taxon>Eukaryota</taxon>
        <taxon>Metazoa</taxon>
        <taxon>Chordata</taxon>
        <taxon>Craniata</taxon>
        <taxon>Vertebrata</taxon>
        <taxon>Euteleostomi</taxon>
        <taxon>Mammalia</taxon>
        <taxon>Eutheria</taxon>
        <taxon>Laurasiatheria</taxon>
        <taxon>Chiroptera</taxon>
        <taxon>Yangochiroptera</taxon>
        <taxon>Phyllostomidae</taxon>
        <taxon>Phyllostominae</taxon>
        <taxon>Phyllostomus</taxon>
    </lineage>
</organism>
<proteinExistence type="predicted"/>
<reference evidence="2 3" key="1">
    <citation type="journal article" date="2020" name="Nature">
        <title>Six reference-quality genomes reveal evolution of bat adaptations.</title>
        <authorList>
            <person name="Jebb D."/>
            <person name="Huang Z."/>
            <person name="Pippel M."/>
            <person name="Hughes G.M."/>
            <person name="Lavrichenko K."/>
            <person name="Devanna P."/>
            <person name="Winkler S."/>
            <person name="Jermiin L.S."/>
            <person name="Skirmuntt E.C."/>
            <person name="Katzourakis A."/>
            <person name="Burkitt-Gray L."/>
            <person name="Ray D.A."/>
            <person name="Sullivan K.A.M."/>
            <person name="Roscito J.G."/>
            <person name="Kirilenko B.M."/>
            <person name="Davalos L.M."/>
            <person name="Corthals A.P."/>
            <person name="Power M.L."/>
            <person name="Jones G."/>
            <person name="Ransome R.D."/>
            <person name="Dechmann D.K.N."/>
            <person name="Locatelli A.G."/>
            <person name="Puechmaille S.J."/>
            <person name="Fedrigo O."/>
            <person name="Jarvis E.D."/>
            <person name="Hiller M."/>
            <person name="Vernes S.C."/>
            <person name="Myers E.W."/>
            <person name="Teeling E.C."/>
        </authorList>
    </citation>
    <scope>NUCLEOTIDE SEQUENCE [LARGE SCALE GENOMIC DNA]</scope>
    <source>
        <strain evidence="2">Bat1K_MPI-CBG_1</strain>
    </source>
</reference>
<protein>
    <submittedName>
        <fullName evidence="2">ATP binding cassette subfamily A member 8</fullName>
    </submittedName>
</protein>
<name>A0A834DTD5_9CHIR</name>
<comment type="caution">
    <text evidence="2">The sequence shown here is derived from an EMBL/GenBank/DDBJ whole genome shotgun (WGS) entry which is preliminary data.</text>
</comment>
<gene>
    <name evidence="2" type="ORF">HJG60_000037</name>
</gene>
<dbReference type="Proteomes" id="UP000664940">
    <property type="component" value="Unassembled WGS sequence"/>
</dbReference>
<keyword evidence="1" id="KW-1133">Transmembrane helix</keyword>
<dbReference type="EMBL" id="JABVXQ010000008">
    <property type="protein sequence ID" value="KAF6091901.1"/>
    <property type="molecule type" value="Genomic_DNA"/>
</dbReference>
<keyword evidence="1" id="KW-0812">Transmembrane</keyword>
<feature type="transmembrane region" description="Helical" evidence="1">
    <location>
        <begin position="31"/>
        <end position="49"/>
    </location>
</feature>
<sequence>MNKRKISVCQQTWALLCKNLRKKWRMKRDSLMEWMCSLLLLLSLYLYPITHEVNDFSSMPTMDLKQLDSFNLTDFTIAYSPMTNTIQQIMNKVASASFVNGEFSSNLRGISDVNICFV</sequence>
<keyword evidence="1" id="KW-0472">Membrane</keyword>
<evidence type="ECO:0000256" key="1">
    <source>
        <dbReference type="SAM" id="Phobius"/>
    </source>
</evidence>
<accession>A0A834DTD5</accession>
<evidence type="ECO:0000313" key="2">
    <source>
        <dbReference type="EMBL" id="KAF6091901.1"/>
    </source>
</evidence>
<dbReference type="AlphaFoldDB" id="A0A834DTD5"/>